<comment type="pathway">
    <text evidence="3 14">Cofactor biosynthesis; riboflavin biosynthesis; 5-amino-6-(D-ribitylamino)uracil from GTP: step 3/4.</text>
</comment>
<dbReference type="SUPFAM" id="SSF53597">
    <property type="entry name" value="Dihydrofolate reductase-like"/>
    <property type="match status" value="1"/>
</dbReference>
<feature type="binding site" evidence="17">
    <location>
        <position position="63"/>
    </location>
    <ligand>
        <name>Zn(2+)</name>
        <dbReference type="ChEBI" id="CHEBI:29105"/>
        <note>catalytic</note>
    </ligand>
</feature>
<keyword evidence="9 14" id="KW-0521">NADP</keyword>
<dbReference type="PIRSF" id="PIRSF006769">
    <property type="entry name" value="RibD"/>
    <property type="match status" value="1"/>
</dbReference>
<dbReference type="PROSITE" id="PS00903">
    <property type="entry name" value="CYT_DCMP_DEAMINASES_1"/>
    <property type="match status" value="1"/>
</dbReference>
<dbReference type="InterPro" id="IPR004794">
    <property type="entry name" value="Eubact_RibD"/>
</dbReference>
<dbReference type="Gene3D" id="3.40.430.10">
    <property type="entry name" value="Dihydrofolate Reductase, subunit A"/>
    <property type="match status" value="1"/>
</dbReference>
<comment type="similarity">
    <text evidence="4 14">In the N-terminal section; belongs to the cytidine and deoxycytidylate deaminase family.</text>
</comment>
<evidence type="ECO:0000313" key="19">
    <source>
        <dbReference type="EMBL" id="TQL50439.1"/>
    </source>
</evidence>
<dbReference type="UniPathway" id="UPA00275">
    <property type="reaction ID" value="UER00401"/>
</dbReference>
<dbReference type="GO" id="GO:0008703">
    <property type="term" value="F:5-amino-6-(5-phosphoribosylamino)uracil reductase activity"/>
    <property type="evidence" value="ECO:0007669"/>
    <property type="project" value="UniProtKB-EC"/>
</dbReference>
<evidence type="ECO:0000256" key="10">
    <source>
        <dbReference type="ARBA" id="ARBA00023002"/>
    </source>
</evidence>
<comment type="catalytic activity">
    <reaction evidence="13 14">
        <text>2,5-diamino-6-hydroxy-4-(5-phosphoribosylamino)-pyrimidine + H2O + H(+) = 5-amino-6-(5-phospho-D-ribosylamino)uracil + NH4(+)</text>
        <dbReference type="Rhea" id="RHEA:21868"/>
        <dbReference type="ChEBI" id="CHEBI:15377"/>
        <dbReference type="ChEBI" id="CHEBI:15378"/>
        <dbReference type="ChEBI" id="CHEBI:28938"/>
        <dbReference type="ChEBI" id="CHEBI:58453"/>
        <dbReference type="ChEBI" id="CHEBI:58614"/>
        <dbReference type="EC" id="3.5.4.26"/>
    </reaction>
</comment>
<keyword evidence="11" id="KW-0511">Multifunctional enzyme</keyword>
<feature type="binding site" evidence="16">
    <location>
        <position position="225"/>
    </location>
    <ligand>
        <name>substrate</name>
    </ligand>
</feature>
<feature type="binding site" evidence="16">
    <location>
        <position position="188"/>
    </location>
    <ligand>
        <name>NADP(+)</name>
        <dbReference type="ChEBI" id="CHEBI:58349"/>
    </ligand>
</feature>
<comment type="catalytic activity">
    <reaction evidence="12 14">
        <text>5-amino-6-(5-phospho-D-ribitylamino)uracil + NADP(+) = 5-amino-6-(5-phospho-D-ribosylamino)uracil + NADPH + H(+)</text>
        <dbReference type="Rhea" id="RHEA:17845"/>
        <dbReference type="ChEBI" id="CHEBI:15378"/>
        <dbReference type="ChEBI" id="CHEBI:57783"/>
        <dbReference type="ChEBI" id="CHEBI:58349"/>
        <dbReference type="ChEBI" id="CHEBI:58421"/>
        <dbReference type="ChEBI" id="CHEBI:58453"/>
        <dbReference type="EC" id="1.1.1.193"/>
    </reaction>
</comment>
<evidence type="ECO:0000256" key="2">
    <source>
        <dbReference type="ARBA" id="ARBA00004882"/>
    </source>
</evidence>
<dbReference type="InterPro" id="IPR002734">
    <property type="entry name" value="RibDG_C"/>
</dbReference>
<dbReference type="InterPro" id="IPR016193">
    <property type="entry name" value="Cytidine_deaminase-like"/>
</dbReference>
<dbReference type="SUPFAM" id="SSF53927">
    <property type="entry name" value="Cytidine deaminase-like"/>
    <property type="match status" value="1"/>
</dbReference>
<dbReference type="InterPro" id="IPR050765">
    <property type="entry name" value="Riboflavin_Biosynth_HTPR"/>
</dbReference>
<feature type="binding site" evidence="16">
    <location>
        <position position="172"/>
    </location>
    <ligand>
        <name>NADP(+)</name>
        <dbReference type="ChEBI" id="CHEBI:58349"/>
    </ligand>
</feature>
<reference evidence="19 20" key="1">
    <citation type="submission" date="2019-06" db="EMBL/GenBank/DDBJ databases">
        <title>Sequencing the genomes of 1000 actinobacteria strains.</title>
        <authorList>
            <person name="Klenk H.-P."/>
        </authorList>
    </citation>
    <scope>NUCLEOTIDE SEQUENCE [LARGE SCALE GENOMIC DNA]</scope>
    <source>
        <strain evidence="19 20">DSM 12335</strain>
    </source>
</reference>
<evidence type="ECO:0000256" key="8">
    <source>
        <dbReference type="ARBA" id="ARBA00022833"/>
    </source>
</evidence>
<sequence>MAEREGVNLPMTSTVDREPMRRALRAALRGPAADPNPRVGAVVLDAAGEVVGEGHHAGAGTPHAEVVALAQAGERARGGTAYVTLEPCSHTGRTPPCTRALLDAGVAAVVYAVSDPSAEAGGGAQVLRGHGVRVSEGAAAVGAELAQEAEQLVAAFSFAVRHGRPRVVWKMATTLDGRIAAADGSSAWITSPEARADAQQLRAASGAVMVGTGTALADDPSLTARHDDGTLRERQPLRVVVGHRDLPQGARLLDGQAETLRLPTHDPAEALSALHARQVRQVLLEGGATLAAACWRAGLIDEVVSYLAPALLGAGPAAVGDLGITTIDGIARLEVTDLRRVGPDIRFTARPVGTQKEI</sequence>
<comment type="function">
    <text evidence="1 14">Converts 2,5-diamino-6-(ribosylamino)-4(3h)-pyrimidinone 5'-phosphate into 5-amino-6-(ribosylamino)-2,4(1h,3h)-pyrimidinedione 5'-phosphate.</text>
</comment>
<dbReference type="EC" id="1.1.1.193" evidence="14"/>
<feature type="binding site" evidence="16">
    <location>
        <position position="202"/>
    </location>
    <ligand>
        <name>substrate</name>
    </ligand>
</feature>
<evidence type="ECO:0000256" key="15">
    <source>
        <dbReference type="PIRSR" id="PIRSR006769-1"/>
    </source>
</evidence>
<keyword evidence="10 14" id="KW-0560">Oxidoreductase</keyword>
<keyword evidence="7 14" id="KW-0479">Metal-binding</keyword>
<keyword evidence="20" id="KW-1185">Reference proteome</keyword>
<organism evidence="19 20">
    <name type="scientific">Ornithinicoccus hortensis</name>
    <dbReference type="NCBI Taxonomy" id="82346"/>
    <lineage>
        <taxon>Bacteria</taxon>
        <taxon>Bacillati</taxon>
        <taxon>Actinomycetota</taxon>
        <taxon>Actinomycetes</taxon>
        <taxon>Micrococcales</taxon>
        <taxon>Intrasporangiaceae</taxon>
        <taxon>Ornithinicoccus</taxon>
    </lineage>
</organism>
<evidence type="ECO:0000256" key="1">
    <source>
        <dbReference type="ARBA" id="ARBA00002151"/>
    </source>
</evidence>
<dbReference type="GO" id="GO:0008835">
    <property type="term" value="F:diaminohydroxyphosphoribosylaminopyrimidine deaminase activity"/>
    <property type="evidence" value="ECO:0007669"/>
    <property type="project" value="UniProtKB-EC"/>
</dbReference>
<comment type="caution">
    <text evidence="19">The sequence shown here is derived from an EMBL/GenBank/DDBJ whole genome shotgun (WGS) entry which is preliminary data.</text>
</comment>
<feature type="binding site" evidence="16">
    <location>
        <position position="285"/>
    </location>
    <ligand>
        <name>substrate</name>
    </ligand>
</feature>
<feature type="binding site" evidence="17">
    <location>
        <position position="97"/>
    </location>
    <ligand>
        <name>Zn(2+)</name>
        <dbReference type="ChEBI" id="CHEBI:29105"/>
        <note>catalytic</note>
    </ligand>
</feature>
<feature type="binding site" evidence="16">
    <location>
        <position position="186"/>
    </location>
    <ligand>
        <name>substrate</name>
    </ligand>
</feature>
<dbReference type="Pfam" id="PF00383">
    <property type="entry name" value="dCMP_cyt_deam_1"/>
    <property type="match status" value="1"/>
</dbReference>
<evidence type="ECO:0000256" key="14">
    <source>
        <dbReference type="PIRNR" id="PIRNR006769"/>
    </source>
</evidence>
<evidence type="ECO:0000259" key="18">
    <source>
        <dbReference type="PROSITE" id="PS51747"/>
    </source>
</evidence>
<evidence type="ECO:0000256" key="17">
    <source>
        <dbReference type="PIRSR" id="PIRSR006769-3"/>
    </source>
</evidence>
<dbReference type="EMBL" id="VFOP01000001">
    <property type="protein sequence ID" value="TQL50439.1"/>
    <property type="molecule type" value="Genomic_DNA"/>
</dbReference>
<comment type="cofactor">
    <cofactor evidence="14 17">
        <name>Zn(2+)</name>
        <dbReference type="ChEBI" id="CHEBI:29105"/>
    </cofactor>
    <text evidence="14 17">Binds 1 zinc ion.</text>
</comment>
<feature type="binding site" evidence="16">
    <location>
        <begin position="287"/>
        <end position="293"/>
    </location>
    <ligand>
        <name>NADP(+)</name>
        <dbReference type="ChEBI" id="CHEBI:58349"/>
    </ligand>
</feature>
<evidence type="ECO:0000256" key="4">
    <source>
        <dbReference type="ARBA" id="ARBA00005259"/>
    </source>
</evidence>
<feature type="active site" description="Proton donor" evidence="15">
    <location>
        <position position="65"/>
    </location>
</feature>
<dbReference type="CDD" id="cd01284">
    <property type="entry name" value="Riboflavin_deaminase-reductase"/>
    <property type="match status" value="1"/>
</dbReference>
<dbReference type="AlphaFoldDB" id="A0A542YQU1"/>
<keyword evidence="6 14" id="KW-0686">Riboflavin biosynthesis</keyword>
<feature type="domain" description="CMP/dCMP-type deaminase" evidence="18">
    <location>
        <begin position="14"/>
        <end position="135"/>
    </location>
</feature>
<dbReference type="PANTHER" id="PTHR38011">
    <property type="entry name" value="DIHYDROFOLATE REDUCTASE FAMILY PROTEIN (AFU_ORTHOLOGUE AFUA_8G06820)"/>
    <property type="match status" value="1"/>
</dbReference>
<evidence type="ECO:0000256" key="5">
    <source>
        <dbReference type="ARBA" id="ARBA00007417"/>
    </source>
</evidence>
<feature type="binding site" evidence="16">
    <location>
        <position position="218"/>
    </location>
    <ligand>
        <name>NADP(+)</name>
        <dbReference type="ChEBI" id="CHEBI:58349"/>
    </ligand>
</feature>
<dbReference type="Proteomes" id="UP000319516">
    <property type="component" value="Unassembled WGS sequence"/>
</dbReference>
<dbReference type="GO" id="GO:0009231">
    <property type="term" value="P:riboflavin biosynthetic process"/>
    <property type="evidence" value="ECO:0007669"/>
    <property type="project" value="UniProtKB-UniPathway"/>
</dbReference>
<evidence type="ECO:0000256" key="3">
    <source>
        <dbReference type="ARBA" id="ARBA00004910"/>
    </source>
</evidence>
<evidence type="ECO:0000256" key="6">
    <source>
        <dbReference type="ARBA" id="ARBA00022619"/>
    </source>
</evidence>
<gene>
    <name evidence="19" type="ORF">FB467_1548</name>
</gene>
<dbReference type="InterPro" id="IPR016192">
    <property type="entry name" value="APOBEC/CMP_deaminase_Zn-bd"/>
</dbReference>
<accession>A0A542YQU1</accession>
<dbReference type="EC" id="3.5.4.26" evidence="14"/>
<dbReference type="PANTHER" id="PTHR38011:SF7">
    <property type="entry name" value="2,5-DIAMINO-6-RIBOSYLAMINO-4(3H)-PYRIMIDINONE 5'-PHOSPHATE REDUCTASE"/>
    <property type="match status" value="1"/>
</dbReference>
<evidence type="ECO:0000256" key="9">
    <source>
        <dbReference type="ARBA" id="ARBA00022857"/>
    </source>
</evidence>
<dbReference type="PROSITE" id="PS51747">
    <property type="entry name" value="CYT_DCMP_DEAMINASES_2"/>
    <property type="match status" value="1"/>
</dbReference>
<keyword evidence="14" id="KW-0378">Hydrolase</keyword>
<proteinExistence type="inferred from homology"/>
<protein>
    <recommendedName>
        <fullName evidence="14">Riboflavin biosynthesis protein RibD</fullName>
    </recommendedName>
    <domain>
        <recommendedName>
            <fullName evidence="14">Diaminohydroxyphosphoribosylaminopyrimidine deaminase</fullName>
            <shortName evidence="14">DRAP deaminase</shortName>
            <ecNumber evidence="14">3.5.4.26</ecNumber>
        </recommendedName>
        <alternativeName>
            <fullName evidence="14">Riboflavin-specific deaminase</fullName>
        </alternativeName>
    </domain>
    <domain>
        <recommendedName>
            <fullName evidence="14">5-amino-6-(5-phosphoribosylamino)uracil reductase</fullName>
            <ecNumber evidence="14">1.1.1.193</ecNumber>
        </recommendedName>
        <alternativeName>
            <fullName evidence="14">HTP reductase</fullName>
        </alternativeName>
    </domain>
</protein>
<dbReference type="InterPro" id="IPR002125">
    <property type="entry name" value="CMP_dCMP_dom"/>
</dbReference>
<dbReference type="Gene3D" id="3.40.140.10">
    <property type="entry name" value="Cytidine Deaminase, domain 2"/>
    <property type="match status" value="1"/>
</dbReference>
<name>A0A542YQU1_9MICO</name>
<feature type="binding site" evidence="16">
    <location>
        <position position="214"/>
    </location>
    <ligand>
        <name>NADP(+)</name>
        <dbReference type="ChEBI" id="CHEBI:58349"/>
    </ligand>
</feature>
<comment type="pathway">
    <text evidence="2 14">Cofactor biosynthesis; riboflavin biosynthesis; 5-amino-6-(D-ribitylamino)uracil from GTP: step 2/4.</text>
</comment>
<evidence type="ECO:0000313" key="20">
    <source>
        <dbReference type="Proteomes" id="UP000319516"/>
    </source>
</evidence>
<dbReference type="InterPro" id="IPR024072">
    <property type="entry name" value="DHFR-like_dom_sf"/>
</dbReference>
<comment type="similarity">
    <text evidence="5 14">In the C-terminal section; belongs to the HTP reductase family.</text>
</comment>
<evidence type="ECO:0000256" key="11">
    <source>
        <dbReference type="ARBA" id="ARBA00023268"/>
    </source>
</evidence>
<dbReference type="Pfam" id="PF01872">
    <property type="entry name" value="RibD_C"/>
    <property type="match status" value="1"/>
</dbReference>
<evidence type="ECO:0000256" key="13">
    <source>
        <dbReference type="ARBA" id="ARBA00049886"/>
    </source>
</evidence>
<feature type="binding site" evidence="16">
    <location>
        <position position="222"/>
    </location>
    <ligand>
        <name>substrate</name>
    </ligand>
</feature>
<dbReference type="NCBIfam" id="TIGR00326">
    <property type="entry name" value="eubact_ribD"/>
    <property type="match status" value="1"/>
</dbReference>
<feature type="binding site" evidence="17">
    <location>
        <position position="88"/>
    </location>
    <ligand>
        <name>Zn(2+)</name>
        <dbReference type="ChEBI" id="CHEBI:29105"/>
        <note>catalytic</note>
    </ligand>
</feature>
<evidence type="ECO:0000256" key="7">
    <source>
        <dbReference type="ARBA" id="ARBA00022723"/>
    </source>
</evidence>
<evidence type="ECO:0000256" key="16">
    <source>
        <dbReference type="PIRSR" id="PIRSR006769-2"/>
    </source>
</evidence>
<dbReference type="GO" id="GO:0008270">
    <property type="term" value="F:zinc ion binding"/>
    <property type="evidence" value="ECO:0007669"/>
    <property type="project" value="InterPro"/>
</dbReference>
<keyword evidence="8 14" id="KW-0862">Zinc</keyword>
<evidence type="ECO:0000256" key="12">
    <source>
        <dbReference type="ARBA" id="ARBA00049861"/>
    </source>
</evidence>